<accession>A0ABP7PBT3</accession>
<dbReference type="EMBL" id="BAABAK010000008">
    <property type="protein sequence ID" value="GAA3963038.1"/>
    <property type="molecule type" value="Genomic_DNA"/>
</dbReference>
<reference evidence="2" key="1">
    <citation type="journal article" date="2019" name="Int. J. Syst. Evol. Microbiol.">
        <title>The Global Catalogue of Microorganisms (GCM) 10K type strain sequencing project: providing services to taxonomists for standard genome sequencing and annotation.</title>
        <authorList>
            <consortium name="The Broad Institute Genomics Platform"/>
            <consortium name="The Broad Institute Genome Sequencing Center for Infectious Disease"/>
            <person name="Wu L."/>
            <person name="Ma J."/>
        </authorList>
    </citation>
    <scope>NUCLEOTIDE SEQUENCE [LARGE SCALE GENOMIC DNA]</scope>
    <source>
        <strain evidence="2">JCM 17338</strain>
    </source>
</reference>
<keyword evidence="2" id="KW-1185">Reference proteome</keyword>
<evidence type="ECO:0000313" key="2">
    <source>
        <dbReference type="Proteomes" id="UP001501081"/>
    </source>
</evidence>
<organism evidence="1 2">
    <name type="scientific">Pedobacter ginsengiterrae</name>
    <dbReference type="NCBI Taxonomy" id="871696"/>
    <lineage>
        <taxon>Bacteria</taxon>
        <taxon>Pseudomonadati</taxon>
        <taxon>Bacteroidota</taxon>
        <taxon>Sphingobacteriia</taxon>
        <taxon>Sphingobacteriales</taxon>
        <taxon>Sphingobacteriaceae</taxon>
        <taxon>Pedobacter</taxon>
    </lineage>
</organism>
<proteinExistence type="predicted"/>
<dbReference type="RefSeq" id="WP_344766090.1">
    <property type="nucleotide sequence ID" value="NZ_BAABAK010000008.1"/>
</dbReference>
<protein>
    <submittedName>
        <fullName evidence="1">Uncharacterized protein</fullName>
    </submittedName>
</protein>
<sequence>MTDKGIQTVIDHCNRPNKKTIIIPQPIGFNVDYGLVWTDIDHYNLGDVSPYKFYLIKDKSFKCIGAVLDMKTDLHWYITPKSRKKGFLTNALKDVILPHISKSRKEQRITINKNDIGKVNFEASLNTAKGAGFRFKTDIGDYVECIQKLAKHKKKSINTSFQGMDFERMGELRKKMNAIVGSLWHIQAELEMKLGQSNYTRYLIRTINELQNYRIYKMDDALHDFIEEKDKL</sequence>
<name>A0ABP7PBT3_9SPHI</name>
<evidence type="ECO:0000313" key="1">
    <source>
        <dbReference type="EMBL" id="GAA3963038.1"/>
    </source>
</evidence>
<comment type="caution">
    <text evidence="1">The sequence shown here is derived from an EMBL/GenBank/DDBJ whole genome shotgun (WGS) entry which is preliminary data.</text>
</comment>
<dbReference type="Proteomes" id="UP001501081">
    <property type="component" value="Unassembled WGS sequence"/>
</dbReference>
<gene>
    <name evidence="1" type="ORF">GCM10022246_15360</name>
</gene>